<evidence type="ECO:0000256" key="1">
    <source>
        <dbReference type="SAM" id="Phobius"/>
    </source>
</evidence>
<sequence length="213" mass="23170">MFQHKWHGNASLLDECNLGISCFCEVDFDDRAIIDGVVIVEDGVNGIVVNGAIIGVTVKMLCTLLSLMVPFLKEALTVLAILFVLLPWTVVSSAVSRDFSLVNADEWNSGFFVDDSHFGDEVFSDGDANAGLINNEYVVVFDLETASSEIVLGGDGSGDGLWADLEEVISVSMVISRITSTSLKDFCVIFLSVPKRLRILFHMKILKSAQSVN</sequence>
<keyword evidence="1" id="KW-0812">Transmembrane</keyword>
<evidence type="ECO:0000313" key="3">
    <source>
        <dbReference type="Proteomes" id="UP001066276"/>
    </source>
</evidence>
<protein>
    <submittedName>
        <fullName evidence="2">Uncharacterized protein</fullName>
    </submittedName>
</protein>
<keyword evidence="3" id="KW-1185">Reference proteome</keyword>
<dbReference type="EMBL" id="JANPWB010000010">
    <property type="protein sequence ID" value="KAJ1135542.1"/>
    <property type="molecule type" value="Genomic_DNA"/>
</dbReference>
<comment type="caution">
    <text evidence="2">The sequence shown here is derived from an EMBL/GenBank/DDBJ whole genome shotgun (WGS) entry which is preliminary data.</text>
</comment>
<feature type="transmembrane region" description="Helical" evidence="1">
    <location>
        <begin position="76"/>
        <end position="95"/>
    </location>
</feature>
<evidence type="ECO:0000313" key="2">
    <source>
        <dbReference type="EMBL" id="KAJ1135542.1"/>
    </source>
</evidence>
<proteinExistence type="predicted"/>
<keyword evidence="1" id="KW-1133">Transmembrane helix</keyword>
<dbReference type="Proteomes" id="UP001066276">
    <property type="component" value="Chromosome 6"/>
</dbReference>
<gene>
    <name evidence="2" type="ORF">NDU88_001981</name>
</gene>
<dbReference type="AlphaFoldDB" id="A0AAV7Q8L8"/>
<accession>A0AAV7Q8L8</accession>
<keyword evidence="1" id="KW-0472">Membrane</keyword>
<name>A0AAV7Q8L8_PLEWA</name>
<feature type="transmembrane region" description="Helical" evidence="1">
    <location>
        <begin position="47"/>
        <end position="69"/>
    </location>
</feature>
<reference evidence="2" key="1">
    <citation type="journal article" date="2022" name="bioRxiv">
        <title>Sequencing and chromosome-scale assembly of the giantPleurodeles waltlgenome.</title>
        <authorList>
            <person name="Brown T."/>
            <person name="Elewa A."/>
            <person name="Iarovenko S."/>
            <person name="Subramanian E."/>
            <person name="Araus A.J."/>
            <person name="Petzold A."/>
            <person name="Susuki M."/>
            <person name="Suzuki K.-i.T."/>
            <person name="Hayashi T."/>
            <person name="Toyoda A."/>
            <person name="Oliveira C."/>
            <person name="Osipova E."/>
            <person name="Leigh N.D."/>
            <person name="Simon A."/>
            <person name="Yun M.H."/>
        </authorList>
    </citation>
    <scope>NUCLEOTIDE SEQUENCE</scope>
    <source>
        <strain evidence="2">20211129_DDA</strain>
        <tissue evidence="2">Liver</tissue>
    </source>
</reference>
<organism evidence="2 3">
    <name type="scientific">Pleurodeles waltl</name>
    <name type="common">Iberian ribbed newt</name>
    <dbReference type="NCBI Taxonomy" id="8319"/>
    <lineage>
        <taxon>Eukaryota</taxon>
        <taxon>Metazoa</taxon>
        <taxon>Chordata</taxon>
        <taxon>Craniata</taxon>
        <taxon>Vertebrata</taxon>
        <taxon>Euteleostomi</taxon>
        <taxon>Amphibia</taxon>
        <taxon>Batrachia</taxon>
        <taxon>Caudata</taxon>
        <taxon>Salamandroidea</taxon>
        <taxon>Salamandridae</taxon>
        <taxon>Pleurodelinae</taxon>
        <taxon>Pleurodeles</taxon>
    </lineage>
</organism>